<feature type="transmembrane region" description="Helical" evidence="7">
    <location>
        <begin position="144"/>
        <end position="164"/>
    </location>
</feature>
<dbReference type="PANTHER" id="PTHR43266:SF9">
    <property type="entry name" value="PERMEASE, MAJOR FACILITATOR SUPERFAMILY-RELATED"/>
    <property type="match status" value="1"/>
</dbReference>
<keyword evidence="5 7" id="KW-1133">Transmembrane helix</keyword>
<sequence length="421" mass="46994">MNEKREIRNLTLYSSGKIVSVFGTSIYNFAISFYVLKLTGSALSFAITLLLGVLPMIIINPFAGAIADKVNKKKMVILMDFLSGTLLISLFMISSFSELSLLLIYLAAFCLTVFATFFGIGMEAAKPNIVSEKRLMNINSIGKIIDSISTILGPMIGGMVFAFFDIRAFIIFNGLCFIISGLSMMLVDFNLNKEQQEKELVKIDFIKDIKEGFHYLYERKNIMQLFLVLIFLNFFFSFAVTVPLPYIINTVLDLGSKTFGVIQAALPVGMIAGALVIRRLIENISYSSLWKVLTITLSIFMIAVGIPLIFEDASLSYLFYGAYYCVLMFFFGTIIAFIDIPLSYIMQREIPEEYRGRVMSIGISIGKTMAPVAMVVSGLLLELIPPFVLSVSGGILYLLINLRYPQKMTFNFSSKLKSTAN</sequence>
<dbReference type="InterPro" id="IPR036259">
    <property type="entry name" value="MFS_trans_sf"/>
</dbReference>
<feature type="transmembrane region" description="Helical" evidence="7">
    <location>
        <begin position="170"/>
        <end position="191"/>
    </location>
</feature>
<proteinExistence type="predicted"/>
<evidence type="ECO:0000313" key="9">
    <source>
        <dbReference type="Proteomes" id="UP001601058"/>
    </source>
</evidence>
<dbReference type="RefSeq" id="WP_389223790.1">
    <property type="nucleotide sequence ID" value="NZ_JBIACJ010000020.1"/>
</dbReference>
<evidence type="ECO:0000256" key="1">
    <source>
        <dbReference type="ARBA" id="ARBA00004651"/>
    </source>
</evidence>
<reference evidence="8 9" key="1">
    <citation type="submission" date="2024-08" db="EMBL/GenBank/DDBJ databases">
        <title>Two novel Cytobacillus novel species.</title>
        <authorList>
            <person name="Liu G."/>
        </authorList>
    </citation>
    <scope>NUCLEOTIDE SEQUENCE [LARGE SCALE GENOMIC DNA]</scope>
    <source>
        <strain evidence="8 9">FJAT-53684</strain>
    </source>
</reference>
<organism evidence="8 9">
    <name type="scientific">Cytobacillus mangrovibacter</name>
    <dbReference type="NCBI Taxonomy" id="3299024"/>
    <lineage>
        <taxon>Bacteria</taxon>
        <taxon>Bacillati</taxon>
        <taxon>Bacillota</taxon>
        <taxon>Bacilli</taxon>
        <taxon>Bacillales</taxon>
        <taxon>Bacillaceae</taxon>
        <taxon>Cytobacillus</taxon>
    </lineage>
</organism>
<dbReference type="Pfam" id="PF07690">
    <property type="entry name" value="MFS_1"/>
    <property type="match status" value="1"/>
</dbReference>
<protein>
    <submittedName>
        <fullName evidence="8">MFS transporter</fullName>
    </submittedName>
</protein>
<comment type="caution">
    <text evidence="8">The sequence shown here is derived from an EMBL/GenBank/DDBJ whole genome shotgun (WGS) entry which is preliminary data.</text>
</comment>
<feature type="transmembrane region" description="Helical" evidence="7">
    <location>
        <begin position="289"/>
        <end position="309"/>
    </location>
</feature>
<feature type="transmembrane region" description="Helical" evidence="7">
    <location>
        <begin position="225"/>
        <end position="248"/>
    </location>
</feature>
<dbReference type="EMBL" id="JBIACJ010000020">
    <property type="protein sequence ID" value="MFE8698765.1"/>
    <property type="molecule type" value="Genomic_DNA"/>
</dbReference>
<accession>A0ABW6K635</accession>
<dbReference type="InterPro" id="IPR011701">
    <property type="entry name" value="MFS"/>
</dbReference>
<feature type="transmembrane region" description="Helical" evidence="7">
    <location>
        <begin position="42"/>
        <end position="63"/>
    </location>
</feature>
<keyword evidence="6 7" id="KW-0472">Membrane</keyword>
<feature type="transmembrane region" description="Helical" evidence="7">
    <location>
        <begin position="75"/>
        <end position="96"/>
    </location>
</feature>
<gene>
    <name evidence="8" type="ORF">ACFYKT_20990</name>
</gene>
<dbReference type="Proteomes" id="UP001601058">
    <property type="component" value="Unassembled WGS sequence"/>
</dbReference>
<name>A0ABW6K635_9BACI</name>
<feature type="transmembrane region" description="Helical" evidence="7">
    <location>
        <begin position="12"/>
        <end position="36"/>
    </location>
</feature>
<keyword evidence="3" id="KW-1003">Cell membrane</keyword>
<evidence type="ECO:0000256" key="4">
    <source>
        <dbReference type="ARBA" id="ARBA00022692"/>
    </source>
</evidence>
<feature type="transmembrane region" description="Helical" evidence="7">
    <location>
        <begin position="260"/>
        <end position="277"/>
    </location>
</feature>
<keyword evidence="4 7" id="KW-0812">Transmembrane</keyword>
<comment type="subcellular location">
    <subcellularLocation>
        <location evidence="1">Cell membrane</location>
        <topology evidence="1">Multi-pass membrane protein</topology>
    </subcellularLocation>
</comment>
<feature type="transmembrane region" description="Helical" evidence="7">
    <location>
        <begin position="387"/>
        <end position="404"/>
    </location>
</feature>
<keyword evidence="2" id="KW-0813">Transport</keyword>
<feature type="transmembrane region" description="Helical" evidence="7">
    <location>
        <begin position="102"/>
        <end position="124"/>
    </location>
</feature>
<evidence type="ECO:0000256" key="5">
    <source>
        <dbReference type="ARBA" id="ARBA00022989"/>
    </source>
</evidence>
<evidence type="ECO:0000256" key="6">
    <source>
        <dbReference type="ARBA" id="ARBA00023136"/>
    </source>
</evidence>
<dbReference type="Gene3D" id="1.20.1250.20">
    <property type="entry name" value="MFS general substrate transporter like domains"/>
    <property type="match status" value="1"/>
</dbReference>
<feature type="transmembrane region" description="Helical" evidence="7">
    <location>
        <begin position="321"/>
        <end position="346"/>
    </location>
</feature>
<keyword evidence="9" id="KW-1185">Reference proteome</keyword>
<evidence type="ECO:0000256" key="2">
    <source>
        <dbReference type="ARBA" id="ARBA00022448"/>
    </source>
</evidence>
<evidence type="ECO:0000256" key="3">
    <source>
        <dbReference type="ARBA" id="ARBA00022475"/>
    </source>
</evidence>
<evidence type="ECO:0000313" key="8">
    <source>
        <dbReference type="EMBL" id="MFE8698765.1"/>
    </source>
</evidence>
<dbReference type="CDD" id="cd06173">
    <property type="entry name" value="MFS_MefA_like"/>
    <property type="match status" value="1"/>
</dbReference>
<feature type="transmembrane region" description="Helical" evidence="7">
    <location>
        <begin position="358"/>
        <end position="381"/>
    </location>
</feature>
<evidence type="ECO:0000256" key="7">
    <source>
        <dbReference type="SAM" id="Phobius"/>
    </source>
</evidence>
<dbReference type="SUPFAM" id="SSF103473">
    <property type="entry name" value="MFS general substrate transporter"/>
    <property type="match status" value="1"/>
</dbReference>
<dbReference type="PANTHER" id="PTHR43266">
    <property type="entry name" value="MACROLIDE-EFFLUX PROTEIN"/>
    <property type="match status" value="1"/>
</dbReference>